<feature type="compositionally biased region" description="Basic and acidic residues" evidence="1">
    <location>
        <begin position="23"/>
        <end position="32"/>
    </location>
</feature>
<organism evidence="2 3">
    <name type="scientific">Pan troglodytes</name>
    <name type="common">Chimpanzee</name>
    <dbReference type="NCBI Taxonomy" id="9598"/>
    <lineage>
        <taxon>Eukaryota</taxon>
        <taxon>Metazoa</taxon>
        <taxon>Chordata</taxon>
        <taxon>Craniata</taxon>
        <taxon>Vertebrata</taxon>
        <taxon>Euteleostomi</taxon>
        <taxon>Mammalia</taxon>
        <taxon>Eutheria</taxon>
        <taxon>Euarchontoglires</taxon>
        <taxon>Primates</taxon>
        <taxon>Haplorrhini</taxon>
        <taxon>Catarrhini</taxon>
        <taxon>Hominidae</taxon>
        <taxon>Pan</taxon>
    </lineage>
</organism>
<proteinExistence type="predicted"/>
<name>A0A2J8MTC1_PANTR</name>
<dbReference type="AlphaFoldDB" id="A0A2J8MTC1"/>
<dbReference type="Proteomes" id="UP000236370">
    <property type="component" value="Unassembled WGS sequence"/>
</dbReference>
<sequence>MLETLRERLLSVQQDFTSGLKTLSDKSREAKAKSKPSWLNQEQF</sequence>
<dbReference type="EMBL" id="NBAG03000244">
    <property type="protein sequence ID" value="PNI62764.1"/>
    <property type="molecule type" value="Genomic_DNA"/>
</dbReference>
<protein>
    <submittedName>
        <fullName evidence="2">DTNBP1 isoform 7</fullName>
    </submittedName>
</protein>
<accession>A0A2J8MTC1</accession>
<evidence type="ECO:0000256" key="1">
    <source>
        <dbReference type="SAM" id="MobiDB-lite"/>
    </source>
</evidence>
<comment type="caution">
    <text evidence="2">The sequence shown here is derived from an EMBL/GenBank/DDBJ whole genome shotgun (WGS) entry which is preliminary data.</text>
</comment>
<reference evidence="2 3" key="1">
    <citation type="submission" date="2017-12" db="EMBL/GenBank/DDBJ databases">
        <title>High-resolution comparative analysis of great ape genomes.</title>
        <authorList>
            <person name="Pollen A."/>
            <person name="Hastie A."/>
            <person name="Hormozdiari F."/>
            <person name="Dougherty M."/>
            <person name="Liu R."/>
            <person name="Chaisson M."/>
            <person name="Hoppe E."/>
            <person name="Hill C."/>
            <person name="Pang A."/>
            <person name="Hillier L."/>
            <person name="Baker C."/>
            <person name="Armstrong J."/>
            <person name="Shendure J."/>
            <person name="Paten B."/>
            <person name="Wilson R."/>
            <person name="Chao H."/>
            <person name="Schneider V."/>
            <person name="Ventura M."/>
            <person name="Kronenberg Z."/>
            <person name="Murali S."/>
            <person name="Gordon D."/>
            <person name="Cantsilieris S."/>
            <person name="Munson K."/>
            <person name="Nelson B."/>
            <person name="Raja A."/>
            <person name="Underwood J."/>
            <person name="Diekhans M."/>
            <person name="Fiddes I."/>
            <person name="Haussler D."/>
            <person name="Eichler E."/>
        </authorList>
    </citation>
    <scope>NUCLEOTIDE SEQUENCE [LARGE SCALE GENOMIC DNA]</scope>
    <source>
        <strain evidence="2">Yerkes chimp pedigree #C0471</strain>
    </source>
</reference>
<gene>
    <name evidence="2" type="ORF">CK820_G0017120</name>
</gene>
<feature type="region of interest" description="Disordered" evidence="1">
    <location>
        <begin position="23"/>
        <end position="44"/>
    </location>
</feature>
<evidence type="ECO:0000313" key="3">
    <source>
        <dbReference type="Proteomes" id="UP000236370"/>
    </source>
</evidence>
<evidence type="ECO:0000313" key="2">
    <source>
        <dbReference type="EMBL" id="PNI62764.1"/>
    </source>
</evidence>